<dbReference type="GO" id="GO:0043024">
    <property type="term" value="F:ribosomal small subunit binding"/>
    <property type="evidence" value="ECO:0007669"/>
    <property type="project" value="TreeGrafter"/>
</dbReference>
<keyword evidence="2" id="KW-0963">Cytoplasm</keyword>
<name>A0A1I3AH80_9FIRM</name>
<sequence>MSYPRVNRVNEEYKKAISALLRTELKDPRISKMTSVVSVDVTRDLSYAYVYVSVLGTQLEKEETIKGLEKSAGYVRRAMAKKISLRHTPEVIFKLDESIEYGVNMSQKIDQLNHKKFQNQNVDGSDEEYFDE</sequence>
<keyword evidence="4" id="KW-1185">Reference proteome</keyword>
<dbReference type="InterPro" id="IPR000238">
    <property type="entry name" value="RbfA"/>
</dbReference>
<comment type="subcellular location">
    <subcellularLocation>
        <location evidence="2">Cytoplasm</location>
    </subcellularLocation>
</comment>
<dbReference type="InterPro" id="IPR020053">
    <property type="entry name" value="Ribosome-bd_factorA_CS"/>
</dbReference>
<dbReference type="EMBL" id="FOQA01000001">
    <property type="protein sequence ID" value="SFH49412.1"/>
    <property type="molecule type" value="Genomic_DNA"/>
</dbReference>
<dbReference type="GO" id="GO:0030490">
    <property type="term" value="P:maturation of SSU-rRNA"/>
    <property type="evidence" value="ECO:0007669"/>
    <property type="project" value="UniProtKB-UniRule"/>
</dbReference>
<dbReference type="PANTHER" id="PTHR33515:SF1">
    <property type="entry name" value="RIBOSOME-BINDING FACTOR A, CHLOROPLASTIC-RELATED"/>
    <property type="match status" value="1"/>
</dbReference>
<dbReference type="GO" id="GO:0005829">
    <property type="term" value="C:cytosol"/>
    <property type="evidence" value="ECO:0007669"/>
    <property type="project" value="TreeGrafter"/>
</dbReference>
<reference evidence="4" key="1">
    <citation type="submission" date="2016-10" db="EMBL/GenBank/DDBJ databases">
        <authorList>
            <person name="Varghese N."/>
            <person name="Submissions S."/>
        </authorList>
    </citation>
    <scope>NUCLEOTIDE SEQUENCE [LARGE SCALE GENOMIC DNA]</scope>
    <source>
        <strain evidence="4">Z-7934</strain>
    </source>
</reference>
<dbReference type="AlphaFoldDB" id="A0A1I3AH80"/>
<comment type="function">
    <text evidence="2">One of several proteins that assist in the late maturation steps of the functional core of the 30S ribosomal subunit. Associates with free 30S ribosomal subunits (but not with 30S subunits that are part of 70S ribosomes or polysomes). Required for efficient processing of 16S rRNA. May interact with the 5'-terminal helix region of 16S rRNA.</text>
</comment>
<dbReference type="PANTHER" id="PTHR33515">
    <property type="entry name" value="RIBOSOME-BINDING FACTOR A, CHLOROPLASTIC-RELATED"/>
    <property type="match status" value="1"/>
</dbReference>
<dbReference type="PROSITE" id="PS01319">
    <property type="entry name" value="RBFA"/>
    <property type="match status" value="1"/>
</dbReference>
<dbReference type="SUPFAM" id="SSF89919">
    <property type="entry name" value="Ribosome-binding factor A, RbfA"/>
    <property type="match status" value="1"/>
</dbReference>
<dbReference type="Gene3D" id="3.30.300.20">
    <property type="match status" value="1"/>
</dbReference>
<protein>
    <recommendedName>
        <fullName evidence="2">Ribosome-binding factor A</fullName>
    </recommendedName>
</protein>
<dbReference type="Pfam" id="PF02033">
    <property type="entry name" value="RBFA"/>
    <property type="match status" value="1"/>
</dbReference>
<dbReference type="HAMAP" id="MF_00003">
    <property type="entry name" value="RbfA"/>
    <property type="match status" value="1"/>
</dbReference>
<dbReference type="STRING" id="69895.SAMN05192551_101213"/>
<dbReference type="OrthoDB" id="307788at2"/>
<evidence type="ECO:0000313" key="4">
    <source>
        <dbReference type="Proteomes" id="UP000199287"/>
    </source>
</evidence>
<comment type="similarity">
    <text evidence="2">Belongs to the RbfA family.</text>
</comment>
<gene>
    <name evidence="2" type="primary">rbfA</name>
    <name evidence="3" type="ORF">SAMN05192551_101213</name>
</gene>
<organism evidence="3 4">
    <name type="scientific">Tindallia magadiensis</name>
    <dbReference type="NCBI Taxonomy" id="69895"/>
    <lineage>
        <taxon>Bacteria</taxon>
        <taxon>Bacillati</taxon>
        <taxon>Bacillota</taxon>
        <taxon>Clostridia</taxon>
        <taxon>Peptostreptococcales</taxon>
        <taxon>Tindalliaceae</taxon>
        <taxon>Tindallia</taxon>
    </lineage>
</organism>
<evidence type="ECO:0000256" key="2">
    <source>
        <dbReference type="HAMAP-Rule" id="MF_00003"/>
    </source>
</evidence>
<dbReference type="InterPro" id="IPR015946">
    <property type="entry name" value="KH_dom-like_a/b"/>
</dbReference>
<dbReference type="RefSeq" id="WP_093368745.1">
    <property type="nucleotide sequence ID" value="NZ_FOQA01000001.1"/>
</dbReference>
<comment type="subunit">
    <text evidence="2">Monomer. Binds 30S ribosomal subunits, but not 50S ribosomal subunits or 70S ribosomes.</text>
</comment>
<dbReference type="Proteomes" id="UP000199287">
    <property type="component" value="Unassembled WGS sequence"/>
</dbReference>
<proteinExistence type="inferred from homology"/>
<dbReference type="NCBIfam" id="TIGR00082">
    <property type="entry name" value="rbfA"/>
    <property type="match status" value="1"/>
</dbReference>
<evidence type="ECO:0000256" key="1">
    <source>
        <dbReference type="ARBA" id="ARBA00022517"/>
    </source>
</evidence>
<accession>A0A1I3AH80</accession>
<keyword evidence="1 2" id="KW-0690">Ribosome biogenesis</keyword>
<evidence type="ECO:0000313" key="3">
    <source>
        <dbReference type="EMBL" id="SFH49412.1"/>
    </source>
</evidence>
<dbReference type="InterPro" id="IPR023799">
    <property type="entry name" value="RbfA_dom_sf"/>
</dbReference>